<feature type="non-terminal residue" evidence="1">
    <location>
        <position position="239"/>
    </location>
</feature>
<sequence>MEKELVDLSLDEEEDEASVVHFAAMKNTMANLWHHLGEIQIFDLVPLVYIDFWVQVHDLSSRFFSNYVAQQLGDFVGTTNKSRYHAECMANGGQCRENFGKDAGKQLRERKVNTKEKGYNIRERGKKDMEEDSEELLLENGEGKKRPKSNNQIQCRLLYAIRDKLGLKSPLGVRRLQHTLKLYSLQIVFFMETKLDNVPIIGTRGGLSLGWKSKLLVSLRSFSNNHIDVDIKDNEASPN</sequence>
<gene>
    <name evidence="1" type="ORF">Goari_023752</name>
</gene>
<dbReference type="Proteomes" id="UP000593577">
    <property type="component" value="Unassembled WGS sequence"/>
</dbReference>
<accession>A0A7J8X3Z5</accession>
<proteinExistence type="predicted"/>
<keyword evidence="2" id="KW-1185">Reference proteome</keyword>
<evidence type="ECO:0000313" key="1">
    <source>
        <dbReference type="EMBL" id="MBA0681988.1"/>
    </source>
</evidence>
<evidence type="ECO:0000313" key="2">
    <source>
        <dbReference type="Proteomes" id="UP000593577"/>
    </source>
</evidence>
<comment type="caution">
    <text evidence="1">The sequence shown here is derived from an EMBL/GenBank/DDBJ whole genome shotgun (WGS) entry which is preliminary data.</text>
</comment>
<protein>
    <recommendedName>
        <fullName evidence="3">DUF4283 domain-containing protein</fullName>
    </recommendedName>
</protein>
<dbReference type="AlphaFoldDB" id="A0A7J8X3Z5"/>
<evidence type="ECO:0008006" key="3">
    <source>
        <dbReference type="Google" id="ProtNLM"/>
    </source>
</evidence>
<name>A0A7J8X3Z5_GOSAI</name>
<dbReference type="EMBL" id="JABFAA010000005">
    <property type="protein sequence ID" value="MBA0681988.1"/>
    <property type="molecule type" value="Genomic_DNA"/>
</dbReference>
<organism evidence="1 2">
    <name type="scientific">Gossypium aridum</name>
    <name type="common">American cotton</name>
    <name type="synonym">Erioxylum aridum</name>
    <dbReference type="NCBI Taxonomy" id="34290"/>
    <lineage>
        <taxon>Eukaryota</taxon>
        <taxon>Viridiplantae</taxon>
        <taxon>Streptophyta</taxon>
        <taxon>Embryophyta</taxon>
        <taxon>Tracheophyta</taxon>
        <taxon>Spermatophyta</taxon>
        <taxon>Magnoliopsida</taxon>
        <taxon>eudicotyledons</taxon>
        <taxon>Gunneridae</taxon>
        <taxon>Pentapetalae</taxon>
        <taxon>rosids</taxon>
        <taxon>malvids</taxon>
        <taxon>Malvales</taxon>
        <taxon>Malvaceae</taxon>
        <taxon>Malvoideae</taxon>
        <taxon>Gossypium</taxon>
    </lineage>
</organism>
<reference evidence="1 2" key="1">
    <citation type="journal article" date="2019" name="Genome Biol. Evol.">
        <title>Insights into the evolution of the New World diploid cottons (Gossypium, subgenus Houzingenia) based on genome sequencing.</title>
        <authorList>
            <person name="Grover C.E."/>
            <person name="Arick M.A. 2nd"/>
            <person name="Thrash A."/>
            <person name="Conover J.L."/>
            <person name="Sanders W.S."/>
            <person name="Peterson D.G."/>
            <person name="Frelichowski J.E."/>
            <person name="Scheffler J.A."/>
            <person name="Scheffler B.E."/>
            <person name="Wendel J.F."/>
        </authorList>
    </citation>
    <scope>NUCLEOTIDE SEQUENCE [LARGE SCALE GENOMIC DNA]</scope>
    <source>
        <strain evidence="1">185</strain>
        <tissue evidence="1">Leaf</tissue>
    </source>
</reference>